<feature type="transmembrane region" description="Helical" evidence="9">
    <location>
        <begin position="349"/>
        <end position="366"/>
    </location>
</feature>
<dbReference type="Pfam" id="PF00854">
    <property type="entry name" value="PTR2"/>
    <property type="match status" value="1"/>
</dbReference>
<dbReference type="GeneID" id="119730473"/>
<feature type="transmembrane region" description="Helical" evidence="9">
    <location>
        <begin position="87"/>
        <end position="107"/>
    </location>
</feature>
<dbReference type="GO" id="GO:0016020">
    <property type="term" value="C:membrane"/>
    <property type="evidence" value="ECO:0007669"/>
    <property type="project" value="UniProtKB-SubCell"/>
</dbReference>
<dbReference type="PANTHER" id="PTHR11654">
    <property type="entry name" value="OLIGOPEPTIDE TRANSPORTER-RELATED"/>
    <property type="match status" value="1"/>
</dbReference>
<keyword evidence="4" id="KW-0653">Protein transport</keyword>
<dbReference type="InterPro" id="IPR036259">
    <property type="entry name" value="MFS_trans_sf"/>
</dbReference>
<feature type="transmembrane region" description="Helical" evidence="9">
    <location>
        <begin position="177"/>
        <end position="195"/>
    </location>
</feature>
<evidence type="ECO:0000256" key="1">
    <source>
        <dbReference type="ARBA" id="ARBA00004141"/>
    </source>
</evidence>
<dbReference type="OrthoDB" id="8904098at2759"/>
<dbReference type="Proteomes" id="UP000887568">
    <property type="component" value="Unplaced"/>
</dbReference>
<comment type="similarity">
    <text evidence="2 7">Belongs to the major facilitator superfamily. Proton-dependent oligopeptide transporter (POT/PTR) (TC 2.A.17) family.</text>
</comment>
<feature type="transmembrane region" description="Helical" evidence="9">
    <location>
        <begin position="530"/>
        <end position="553"/>
    </location>
</feature>
<dbReference type="SUPFAM" id="SSF103473">
    <property type="entry name" value="MFS general substrate transporter"/>
    <property type="match status" value="1"/>
</dbReference>
<keyword evidence="11" id="KW-1185">Reference proteome</keyword>
<dbReference type="EnsemblMetazoa" id="XM_038203395.1">
    <property type="protein sequence ID" value="XP_038059323.1"/>
    <property type="gene ID" value="LOC119730473"/>
</dbReference>
<proteinExistence type="inferred from homology"/>
<organism evidence="10 11">
    <name type="scientific">Patiria miniata</name>
    <name type="common">Bat star</name>
    <name type="synonym">Asterina miniata</name>
    <dbReference type="NCBI Taxonomy" id="46514"/>
    <lineage>
        <taxon>Eukaryota</taxon>
        <taxon>Metazoa</taxon>
        <taxon>Echinodermata</taxon>
        <taxon>Eleutherozoa</taxon>
        <taxon>Asterozoa</taxon>
        <taxon>Asteroidea</taxon>
        <taxon>Valvatacea</taxon>
        <taxon>Valvatida</taxon>
        <taxon>Asterinidae</taxon>
        <taxon>Patiria</taxon>
    </lineage>
</organism>
<keyword evidence="6 9" id="KW-0472">Membrane</keyword>
<feature type="region of interest" description="Disordered" evidence="8">
    <location>
        <begin position="1"/>
        <end position="36"/>
    </location>
</feature>
<evidence type="ECO:0000256" key="9">
    <source>
        <dbReference type="SAM" id="Phobius"/>
    </source>
</evidence>
<evidence type="ECO:0000256" key="2">
    <source>
        <dbReference type="ARBA" id="ARBA00005982"/>
    </source>
</evidence>
<evidence type="ECO:0008006" key="12">
    <source>
        <dbReference type="Google" id="ProtNLM"/>
    </source>
</evidence>
<keyword evidence="7" id="KW-0813">Transport</keyword>
<evidence type="ECO:0000256" key="3">
    <source>
        <dbReference type="ARBA" id="ARBA00022692"/>
    </source>
</evidence>
<sequence>MKSRMAEDSLEEKRPLINRRRASSSSEARGLSSPQGHTYGLSKWRRRGACASILLAVMFERLTFYGFSANLVMFLNESPFLWISYDAANAALIFTGLTYVSSVFGGLLADTLLGRFKTIVVSFILYGLGSVLLVLIGYSSTSKSFRHSFCGNDTSGWVPAPASNNSSVGPTEPPKSSFMYCGWAVYVSLVVIALGSGSLRSNLSPFGGDQVRYEGPKIIRTFFNWFYWAINVGSLIALLGVTALQQNVDFFKGLLVPAASLCVAAGVFVIGRTWYLSKKPMGSVLTNTSKIIIEAFKQRKARKMMVQRQDSTELFHSQRPPSFLDMAKVRYGGSFHESMVDDVKSLKKIILVFLGLTPYWVVYFQMQTTFLLQGLHLRFKINCTVESCNDTTDDFQIPPAWLSAFDVVAVLLFLPLFDGVLYPKLDRHGINFTLLRRMIAGMVFSMLAMIAAGVLEDYRLAWIRSHNETINQSIRSGDTWTVYHAADIWVFWQIPQYSLIGISEVFASVAGLEFAYSMAPRSMQGLIMGIFYFSSGIAALVGSAILKVTSLPAINWFEKKDAGNINNGHLDRYFYLLAAFQLVGLIIFAAVALYHERQEAKQRAGSTAINKNHHEDRAVSQT</sequence>
<dbReference type="InterPro" id="IPR018456">
    <property type="entry name" value="PTR2_symporter_CS"/>
</dbReference>
<dbReference type="OMA" id="QMMGVWF"/>
<protein>
    <recommendedName>
        <fullName evidence="12">Solute carrier family 15 member 4</fullName>
    </recommendedName>
</protein>
<dbReference type="AlphaFoldDB" id="A0A914A695"/>
<feature type="compositionally biased region" description="Basic and acidic residues" evidence="8">
    <location>
        <begin position="1"/>
        <end position="15"/>
    </location>
</feature>
<feature type="transmembrane region" description="Helical" evidence="9">
    <location>
        <begin position="497"/>
        <end position="518"/>
    </location>
</feature>
<dbReference type="GO" id="GO:0006857">
    <property type="term" value="P:oligopeptide transport"/>
    <property type="evidence" value="ECO:0007669"/>
    <property type="project" value="InterPro"/>
</dbReference>
<evidence type="ECO:0000313" key="11">
    <source>
        <dbReference type="Proteomes" id="UP000887568"/>
    </source>
</evidence>
<keyword evidence="5 9" id="KW-1133">Transmembrane helix</keyword>
<feature type="transmembrane region" description="Helical" evidence="9">
    <location>
        <begin position="400"/>
        <end position="422"/>
    </location>
</feature>
<accession>A0A914A695</accession>
<evidence type="ECO:0000313" key="10">
    <source>
        <dbReference type="EnsemblMetazoa" id="XP_038059323.1"/>
    </source>
</evidence>
<evidence type="ECO:0000256" key="7">
    <source>
        <dbReference type="RuleBase" id="RU003755"/>
    </source>
</evidence>
<dbReference type="GO" id="GO:0022857">
    <property type="term" value="F:transmembrane transporter activity"/>
    <property type="evidence" value="ECO:0007669"/>
    <property type="project" value="InterPro"/>
</dbReference>
<evidence type="ECO:0000256" key="8">
    <source>
        <dbReference type="SAM" id="MobiDB-lite"/>
    </source>
</evidence>
<keyword evidence="4" id="KW-0571">Peptide transport</keyword>
<feature type="transmembrane region" description="Helical" evidence="9">
    <location>
        <begin position="573"/>
        <end position="594"/>
    </location>
</feature>
<dbReference type="PROSITE" id="PS01023">
    <property type="entry name" value="PTR2_2"/>
    <property type="match status" value="1"/>
</dbReference>
<feature type="transmembrane region" description="Helical" evidence="9">
    <location>
        <begin position="434"/>
        <end position="455"/>
    </location>
</feature>
<dbReference type="Gene3D" id="1.20.1250.20">
    <property type="entry name" value="MFS general substrate transporter like domains"/>
    <property type="match status" value="1"/>
</dbReference>
<keyword evidence="3 7" id="KW-0812">Transmembrane</keyword>
<evidence type="ECO:0000256" key="6">
    <source>
        <dbReference type="ARBA" id="ARBA00023136"/>
    </source>
</evidence>
<reference evidence="10" key="1">
    <citation type="submission" date="2022-11" db="UniProtKB">
        <authorList>
            <consortium name="EnsemblMetazoa"/>
        </authorList>
    </citation>
    <scope>IDENTIFICATION</scope>
</reference>
<feature type="transmembrane region" description="Helical" evidence="9">
    <location>
        <begin position="225"/>
        <end position="244"/>
    </location>
</feature>
<comment type="subcellular location">
    <subcellularLocation>
        <location evidence="1 7">Membrane</location>
        <topology evidence="1 7">Multi-pass membrane protein</topology>
    </subcellularLocation>
</comment>
<feature type="compositionally biased region" description="Low complexity" evidence="8">
    <location>
        <begin position="23"/>
        <end position="33"/>
    </location>
</feature>
<evidence type="ECO:0000256" key="5">
    <source>
        <dbReference type="ARBA" id="ARBA00022989"/>
    </source>
</evidence>
<feature type="transmembrane region" description="Helical" evidence="9">
    <location>
        <begin position="250"/>
        <end position="271"/>
    </location>
</feature>
<feature type="transmembrane region" description="Helical" evidence="9">
    <location>
        <begin position="53"/>
        <end position="75"/>
    </location>
</feature>
<dbReference type="InterPro" id="IPR000109">
    <property type="entry name" value="POT_fam"/>
</dbReference>
<evidence type="ECO:0000256" key="4">
    <source>
        <dbReference type="ARBA" id="ARBA00022856"/>
    </source>
</evidence>
<feature type="transmembrane region" description="Helical" evidence="9">
    <location>
        <begin position="119"/>
        <end position="138"/>
    </location>
</feature>
<dbReference type="RefSeq" id="XP_038059323.1">
    <property type="nucleotide sequence ID" value="XM_038203395.1"/>
</dbReference>
<name>A0A914A695_PATMI</name>